<dbReference type="Proteomes" id="UP000607653">
    <property type="component" value="Unassembled WGS sequence"/>
</dbReference>
<proteinExistence type="predicted"/>
<organism evidence="1 2">
    <name type="scientific">Nelumbo nucifera</name>
    <name type="common">Sacred lotus</name>
    <dbReference type="NCBI Taxonomy" id="4432"/>
    <lineage>
        <taxon>Eukaryota</taxon>
        <taxon>Viridiplantae</taxon>
        <taxon>Streptophyta</taxon>
        <taxon>Embryophyta</taxon>
        <taxon>Tracheophyta</taxon>
        <taxon>Spermatophyta</taxon>
        <taxon>Magnoliopsida</taxon>
        <taxon>Proteales</taxon>
        <taxon>Nelumbonaceae</taxon>
        <taxon>Nelumbo</taxon>
    </lineage>
</organism>
<keyword evidence="2" id="KW-1185">Reference proteome</keyword>
<accession>A0A822X929</accession>
<dbReference type="AlphaFoldDB" id="A0A822X929"/>
<evidence type="ECO:0000313" key="2">
    <source>
        <dbReference type="Proteomes" id="UP000607653"/>
    </source>
</evidence>
<evidence type="ECO:0000313" key="1">
    <source>
        <dbReference type="EMBL" id="DAD17954.1"/>
    </source>
</evidence>
<dbReference type="EMBL" id="DUZY01000001">
    <property type="protein sequence ID" value="DAD17954.1"/>
    <property type="molecule type" value="Genomic_DNA"/>
</dbReference>
<protein>
    <submittedName>
        <fullName evidence="1">Uncharacterized protein</fullName>
    </submittedName>
</protein>
<sequence>MTKSLFHNYFNLIDTNAILFFHSNAALEWLIMRVEAIQNLTLITSALLLVLLPQGTISLGFRASSKGIC</sequence>
<reference evidence="1 2" key="1">
    <citation type="journal article" date="2020" name="Mol. Biol. Evol.">
        <title>Distinct Expression and Methylation Patterns for Genes with Different Fates following a Single Whole-Genome Duplication in Flowering Plants.</title>
        <authorList>
            <person name="Shi T."/>
            <person name="Rahmani R.S."/>
            <person name="Gugger P.F."/>
            <person name="Wang M."/>
            <person name="Li H."/>
            <person name="Zhang Y."/>
            <person name="Li Z."/>
            <person name="Wang Q."/>
            <person name="Van de Peer Y."/>
            <person name="Marchal K."/>
            <person name="Chen J."/>
        </authorList>
    </citation>
    <scope>NUCLEOTIDE SEQUENCE [LARGE SCALE GENOMIC DNA]</scope>
    <source>
        <tissue evidence="1">Leaf</tissue>
    </source>
</reference>
<gene>
    <name evidence="1" type="ORF">HUJ06_019417</name>
</gene>
<name>A0A822X929_NELNU</name>
<comment type="caution">
    <text evidence="1">The sequence shown here is derived from an EMBL/GenBank/DDBJ whole genome shotgun (WGS) entry which is preliminary data.</text>
</comment>